<dbReference type="RefSeq" id="WP_163679612.1">
    <property type="nucleotide sequence ID" value="NZ_JAAIYP010000038.1"/>
</dbReference>
<dbReference type="AlphaFoldDB" id="A0A7C9UUJ8"/>
<dbReference type="EMBL" id="JAAIYP010000038">
    <property type="protein sequence ID" value="NFV80768.1"/>
    <property type="molecule type" value="Genomic_DNA"/>
</dbReference>
<gene>
    <name evidence="2" type="ORF">G4223_11675</name>
</gene>
<sequence length="166" mass="17018">MTLEQLGRAVADSGLITSQIGAAGAYAQADRLAVTIPVRPIDPVRQRFEVEDRDAAKRAAVDSQSDAEAVASQSEKTGQSDQSNVSTGSGWAGSGLLGAFTSFLARLFADSGSADAATSTEGTARAGAQAYARTASSVEAGNYRDVDVMSPAFPRLSSGRAVDLSV</sequence>
<name>A0A7C9UUJ8_9PROT</name>
<evidence type="ECO:0000256" key="1">
    <source>
        <dbReference type="SAM" id="MobiDB-lite"/>
    </source>
</evidence>
<feature type="compositionally biased region" description="Polar residues" evidence="1">
    <location>
        <begin position="62"/>
        <end position="87"/>
    </location>
</feature>
<feature type="region of interest" description="Disordered" evidence="1">
    <location>
        <begin position="46"/>
        <end position="88"/>
    </location>
</feature>
<keyword evidence="3" id="KW-1185">Reference proteome</keyword>
<feature type="compositionally biased region" description="Basic and acidic residues" evidence="1">
    <location>
        <begin position="46"/>
        <end position="60"/>
    </location>
</feature>
<reference evidence="2 3" key="1">
    <citation type="submission" date="2020-02" db="EMBL/GenBank/DDBJ databases">
        <authorList>
            <person name="Dziuba M."/>
            <person name="Kuznetsov B."/>
            <person name="Mardanov A."/>
            <person name="Ravin N."/>
            <person name="Grouzdev D."/>
        </authorList>
    </citation>
    <scope>NUCLEOTIDE SEQUENCE [LARGE SCALE GENOMIC DNA]</scope>
    <source>
        <strain evidence="2 3">SpK</strain>
    </source>
</reference>
<accession>A0A7C9UUJ8</accession>
<evidence type="ECO:0000313" key="2">
    <source>
        <dbReference type="EMBL" id="NFV80768.1"/>
    </source>
</evidence>
<evidence type="ECO:0000313" key="3">
    <source>
        <dbReference type="Proteomes" id="UP000480684"/>
    </source>
</evidence>
<dbReference type="Proteomes" id="UP000480684">
    <property type="component" value="Unassembled WGS sequence"/>
</dbReference>
<protein>
    <submittedName>
        <fullName evidence="2">Uncharacterized protein</fullName>
    </submittedName>
</protein>
<proteinExistence type="predicted"/>
<organism evidence="2 3">
    <name type="scientific">Magnetospirillum aberrantis SpK</name>
    <dbReference type="NCBI Taxonomy" id="908842"/>
    <lineage>
        <taxon>Bacteria</taxon>
        <taxon>Pseudomonadati</taxon>
        <taxon>Pseudomonadota</taxon>
        <taxon>Alphaproteobacteria</taxon>
        <taxon>Rhodospirillales</taxon>
        <taxon>Rhodospirillaceae</taxon>
        <taxon>Magnetospirillum</taxon>
    </lineage>
</organism>
<comment type="caution">
    <text evidence="2">The sequence shown here is derived from an EMBL/GenBank/DDBJ whole genome shotgun (WGS) entry which is preliminary data.</text>
</comment>